<comment type="caution">
    <text evidence="2">The sequence shown here is derived from an EMBL/GenBank/DDBJ whole genome shotgun (WGS) entry which is preliminary data.</text>
</comment>
<organism evidence="2 3">
    <name type="scientific">Symbiodinium natans</name>
    <dbReference type="NCBI Taxonomy" id="878477"/>
    <lineage>
        <taxon>Eukaryota</taxon>
        <taxon>Sar</taxon>
        <taxon>Alveolata</taxon>
        <taxon>Dinophyceae</taxon>
        <taxon>Suessiales</taxon>
        <taxon>Symbiodiniaceae</taxon>
        <taxon>Symbiodinium</taxon>
    </lineage>
</organism>
<dbReference type="PANTHER" id="PTHR48462:SF1">
    <property type="entry name" value="PROTEIN, PUTATIVE-RELATED"/>
    <property type="match status" value="1"/>
</dbReference>
<dbReference type="Pfam" id="PF00078">
    <property type="entry name" value="RVT_1"/>
    <property type="match status" value="1"/>
</dbReference>
<dbReference type="OrthoDB" id="422033at2759"/>
<dbReference type="InterPro" id="IPR000477">
    <property type="entry name" value="RT_dom"/>
</dbReference>
<keyword evidence="3" id="KW-1185">Reference proteome</keyword>
<dbReference type="PANTHER" id="PTHR48462">
    <property type="entry name" value="PROTEIN, PUTATIVE-RELATED"/>
    <property type="match status" value="1"/>
</dbReference>
<dbReference type="Proteomes" id="UP000604046">
    <property type="component" value="Unassembled WGS sequence"/>
</dbReference>
<gene>
    <name evidence="2" type="ORF">SNAT2548_LOCUS14722</name>
</gene>
<proteinExistence type="predicted"/>
<evidence type="ECO:0000259" key="1">
    <source>
        <dbReference type="PROSITE" id="PS50878"/>
    </source>
</evidence>
<accession>A0A812N9S6</accession>
<evidence type="ECO:0000313" key="2">
    <source>
        <dbReference type="EMBL" id="CAE7277667.1"/>
    </source>
</evidence>
<protein>
    <recommendedName>
        <fullName evidence="1">Reverse transcriptase domain-containing protein</fullName>
    </recommendedName>
</protein>
<reference evidence="2" key="1">
    <citation type="submission" date="2021-02" db="EMBL/GenBank/DDBJ databases">
        <authorList>
            <person name="Dougan E. K."/>
            <person name="Rhodes N."/>
            <person name="Thang M."/>
            <person name="Chan C."/>
        </authorList>
    </citation>
    <scope>NUCLEOTIDE SEQUENCE</scope>
</reference>
<sequence length="505" mass="53675">MRSYGTPPPPLLAAEVPTVRHVPKVARAAWAQCLARAIASTVARNTPAAWLELLMLPKAVLVAPLRGGARHRAQLGQATKRRCLRWLDGERVELWEECVFEPRQRSGPTRQSLEARHSRCRRLAAEGDLARACDALLQEPPLPRDAATLAALQAKHPQSPLPDLAALGAPRPGAVPEFSAEAVAKAVRSFKRASAPGPSGLRPDHLRESLSTAHADEVAVHLAALCHLLARGEAPATLAPHLAGATLHALPKPQGGVRPIAIGEVLRRLVGKLLCGSVREAARDQLWPLQVGVGVPSGSEAAVHAARHWLQSHSGHENRVLVKLDFRNAFNAVSRASVLREARARVPEVSSWADWCYGQSSRLRFGKHVVASTSGVQQGDPLGPLLFALALQPALAAAAAAARLDLCFAYLDDVVLAGSPADVAKALRALCEVAGQAGLILEPTKSEVVLPGAACSPDLRALPPGLVRRVGEFELLGAPIGGLSFCNQHCVTHRVDKTSLSERPC</sequence>
<feature type="domain" description="Reverse transcriptase" evidence="1">
    <location>
        <begin position="231"/>
        <end position="480"/>
    </location>
</feature>
<dbReference type="EMBL" id="CAJNDS010001768">
    <property type="protein sequence ID" value="CAE7277667.1"/>
    <property type="molecule type" value="Genomic_DNA"/>
</dbReference>
<dbReference type="PROSITE" id="PS50878">
    <property type="entry name" value="RT_POL"/>
    <property type="match status" value="1"/>
</dbReference>
<evidence type="ECO:0000313" key="3">
    <source>
        <dbReference type="Proteomes" id="UP000604046"/>
    </source>
</evidence>
<name>A0A812N9S6_9DINO</name>
<dbReference type="AlphaFoldDB" id="A0A812N9S6"/>